<comment type="similarity">
    <text evidence="1 5">Belongs to the universal ribosomal protein uL29 family.</text>
</comment>
<name>A0A0H4T548_9BACT</name>
<evidence type="ECO:0000256" key="2">
    <source>
        <dbReference type="ARBA" id="ARBA00022980"/>
    </source>
</evidence>
<evidence type="ECO:0000256" key="3">
    <source>
        <dbReference type="ARBA" id="ARBA00023274"/>
    </source>
</evidence>
<evidence type="ECO:0000256" key="1">
    <source>
        <dbReference type="ARBA" id="ARBA00009254"/>
    </source>
</evidence>
<reference evidence="6" key="1">
    <citation type="journal article" date="2015" name="ISME J.">
        <title>Aquifer environment selects for microbial species cohorts in sediment and groundwater.</title>
        <authorList>
            <person name="Hug L.A."/>
            <person name="Thomas B.C."/>
            <person name="Brown C.T."/>
            <person name="Frischkorn K.R."/>
            <person name="Williams K.H."/>
            <person name="Tringe S.G."/>
            <person name="Banfield J.F."/>
        </authorList>
    </citation>
    <scope>NUCLEOTIDE SEQUENCE</scope>
</reference>
<dbReference type="GO" id="GO:0005840">
    <property type="term" value="C:ribosome"/>
    <property type="evidence" value="ECO:0007669"/>
    <property type="project" value="UniProtKB-KW"/>
</dbReference>
<keyword evidence="3 5" id="KW-0687">Ribonucleoprotein</keyword>
<keyword evidence="2 5" id="KW-0689">Ribosomal protein</keyword>
<dbReference type="InterPro" id="IPR001854">
    <property type="entry name" value="Ribosomal_uL29"/>
</dbReference>
<dbReference type="Pfam" id="PF00831">
    <property type="entry name" value="Ribosomal_L29"/>
    <property type="match status" value="1"/>
</dbReference>
<dbReference type="EMBL" id="KT007003">
    <property type="protein sequence ID" value="AKQ02813.1"/>
    <property type="molecule type" value="Genomic_DNA"/>
</dbReference>
<evidence type="ECO:0000256" key="4">
    <source>
        <dbReference type="ARBA" id="ARBA00035204"/>
    </source>
</evidence>
<dbReference type="CDD" id="cd00427">
    <property type="entry name" value="Ribosomal_L29_HIP"/>
    <property type="match status" value="1"/>
</dbReference>
<sequence>MMKADQIRELRADEIATRIAELERERFNLRFRAATQPLEDPLRLRVIRRDLARLKTVLREQRTAKTAKAGR</sequence>
<dbReference type="InterPro" id="IPR036049">
    <property type="entry name" value="Ribosomal_uL29_sf"/>
</dbReference>
<dbReference type="GO" id="GO:1990904">
    <property type="term" value="C:ribonucleoprotein complex"/>
    <property type="evidence" value="ECO:0007669"/>
    <property type="project" value="UniProtKB-KW"/>
</dbReference>
<dbReference type="NCBIfam" id="TIGR00012">
    <property type="entry name" value="L29"/>
    <property type="match status" value="1"/>
</dbReference>
<proteinExistence type="inferred from homology"/>
<dbReference type="GO" id="GO:0003735">
    <property type="term" value="F:structural constituent of ribosome"/>
    <property type="evidence" value="ECO:0007669"/>
    <property type="project" value="InterPro"/>
</dbReference>
<dbReference type="HAMAP" id="MF_00374">
    <property type="entry name" value="Ribosomal_uL29"/>
    <property type="match status" value="1"/>
</dbReference>
<dbReference type="Gene3D" id="1.10.287.310">
    <property type="match status" value="1"/>
</dbReference>
<dbReference type="AlphaFoldDB" id="A0A0H4T548"/>
<organism evidence="6">
    <name type="scientific">uncultured Gemmatimonadetes bacterium Rifle_16ft_4_minimus_37772</name>
    <dbReference type="NCBI Taxonomy" id="1665097"/>
    <lineage>
        <taxon>Bacteria</taxon>
        <taxon>Pseudomonadati</taxon>
        <taxon>Gemmatimonadota</taxon>
        <taxon>environmental samples</taxon>
    </lineage>
</organism>
<protein>
    <recommendedName>
        <fullName evidence="4 5">Large ribosomal subunit protein uL29</fullName>
    </recommendedName>
</protein>
<dbReference type="GO" id="GO:0006412">
    <property type="term" value="P:translation"/>
    <property type="evidence" value="ECO:0007669"/>
    <property type="project" value="UniProtKB-UniRule"/>
</dbReference>
<evidence type="ECO:0000313" key="6">
    <source>
        <dbReference type="EMBL" id="AKQ02813.1"/>
    </source>
</evidence>
<gene>
    <name evidence="5 6" type="primary">rpmC</name>
</gene>
<accession>A0A0H4T548</accession>
<dbReference type="FunFam" id="1.10.287.310:FF:000001">
    <property type="entry name" value="50S ribosomal protein L29"/>
    <property type="match status" value="1"/>
</dbReference>
<evidence type="ECO:0000256" key="5">
    <source>
        <dbReference type="HAMAP-Rule" id="MF_00374"/>
    </source>
</evidence>
<dbReference type="SUPFAM" id="SSF46561">
    <property type="entry name" value="Ribosomal protein L29 (L29p)"/>
    <property type="match status" value="1"/>
</dbReference>